<keyword evidence="3" id="KW-1185">Reference proteome</keyword>
<evidence type="ECO:0000313" key="2">
    <source>
        <dbReference type="EMBL" id="TFI59331.1"/>
    </source>
</evidence>
<dbReference type="EMBL" id="SPDV01000008">
    <property type="protein sequence ID" value="TFI59331.1"/>
    <property type="molecule type" value="Genomic_DNA"/>
</dbReference>
<evidence type="ECO:0000256" key="1">
    <source>
        <dbReference type="SAM" id="MobiDB-lite"/>
    </source>
</evidence>
<dbReference type="OrthoDB" id="5489750at2"/>
<dbReference type="RefSeq" id="WP_135084616.1">
    <property type="nucleotide sequence ID" value="NZ_SPDV01000008.1"/>
</dbReference>
<comment type="caution">
    <text evidence="2">The sequence shown here is derived from an EMBL/GenBank/DDBJ whole genome shotgun (WGS) entry which is preliminary data.</text>
</comment>
<evidence type="ECO:0000313" key="3">
    <source>
        <dbReference type="Proteomes" id="UP000298213"/>
    </source>
</evidence>
<dbReference type="PROSITE" id="PS51257">
    <property type="entry name" value="PROKAR_LIPOPROTEIN"/>
    <property type="match status" value="1"/>
</dbReference>
<gene>
    <name evidence="2" type="ORF">E2493_05700</name>
</gene>
<accession>A0A4Y8ZTJ4</accession>
<reference evidence="2 3" key="1">
    <citation type="submission" date="2019-03" db="EMBL/GenBank/DDBJ databases">
        <title>Genome sequence of Sphingomonas sp. 17J27-24.</title>
        <authorList>
            <person name="Kim M."/>
            <person name="Maeng S."/>
            <person name="Sathiyaraj S."/>
        </authorList>
    </citation>
    <scope>NUCLEOTIDE SEQUENCE [LARGE SCALE GENOMIC DNA]</scope>
    <source>
        <strain evidence="2 3">17J27-24</strain>
    </source>
</reference>
<dbReference type="Proteomes" id="UP000298213">
    <property type="component" value="Unassembled WGS sequence"/>
</dbReference>
<dbReference type="AlphaFoldDB" id="A0A4Y8ZTJ4"/>
<protein>
    <submittedName>
        <fullName evidence="2">Uncharacterized protein</fullName>
    </submittedName>
</protein>
<organism evidence="2 3">
    <name type="scientific">Sphingomonas parva</name>
    <dbReference type="NCBI Taxonomy" id="2555898"/>
    <lineage>
        <taxon>Bacteria</taxon>
        <taxon>Pseudomonadati</taxon>
        <taxon>Pseudomonadota</taxon>
        <taxon>Alphaproteobacteria</taxon>
        <taxon>Sphingomonadales</taxon>
        <taxon>Sphingomonadaceae</taxon>
        <taxon>Sphingomonas</taxon>
    </lineage>
</organism>
<sequence length="301" mass="30875">MRSPTTIHLAAAVLLAGCAGEPQDPRGNAVEPETVTAPAPAKAPAPAMPAAATWRLQTNGAETVLALLDARQTPVIRILCPARGDTMLVNVPAFRPIGSEERLSFGSGGSVAALVADVKGDPQRGGVTASGAVKAELASLIAGPVSASYGAQTSGPHAAPPAATATAFVAACRAPAPPAPAAAPARNPAAASPCLIQDGRQLDVAALRAVGTEPFWNARIEGRCVTYSHPEDQAGTRLWTRYERRGGGEIWTGALNGRRFVLRLRPAPGCSDGMSDRRYPLAAELEVSGERRSGCAEAAGR</sequence>
<feature type="region of interest" description="Disordered" evidence="1">
    <location>
        <begin position="23"/>
        <end position="44"/>
    </location>
</feature>
<name>A0A4Y8ZTJ4_9SPHN</name>
<proteinExistence type="predicted"/>